<dbReference type="OrthoDB" id="614573at2759"/>
<evidence type="ECO:0008006" key="3">
    <source>
        <dbReference type="Google" id="ProtNLM"/>
    </source>
</evidence>
<dbReference type="PANTHER" id="PTHR11439">
    <property type="entry name" value="GAG-POL-RELATED RETROTRANSPOSON"/>
    <property type="match status" value="1"/>
</dbReference>
<proteinExistence type="predicted"/>
<comment type="caution">
    <text evidence="1">The sequence shown here is derived from an EMBL/GenBank/DDBJ whole genome shotgun (WGS) entry which is preliminary data.</text>
</comment>
<reference evidence="1" key="1">
    <citation type="journal article" date="2022" name="Front. Genet.">
        <title>Chromosome-Scale Assembly of the Dendrobium nobile Genome Provides Insights Into the Molecular Mechanism of the Biosynthesis of the Medicinal Active Ingredient of Dendrobium.</title>
        <authorList>
            <person name="Xu Q."/>
            <person name="Niu S.-C."/>
            <person name="Li K.-L."/>
            <person name="Zheng P.-J."/>
            <person name="Zhang X.-J."/>
            <person name="Jia Y."/>
            <person name="Liu Y."/>
            <person name="Niu Y.-X."/>
            <person name="Yu L.-H."/>
            <person name="Chen D.-F."/>
            <person name="Zhang G.-Q."/>
        </authorList>
    </citation>
    <scope>NUCLEOTIDE SEQUENCE</scope>
    <source>
        <tissue evidence="1">Leaf</tissue>
    </source>
</reference>
<name>A0A8T3AJ27_DENNO</name>
<accession>A0A8T3AJ27</accession>
<dbReference type="Proteomes" id="UP000829196">
    <property type="component" value="Unassembled WGS sequence"/>
</dbReference>
<keyword evidence="2" id="KW-1185">Reference proteome</keyword>
<evidence type="ECO:0000313" key="1">
    <source>
        <dbReference type="EMBL" id="KAI0496329.1"/>
    </source>
</evidence>
<evidence type="ECO:0000313" key="2">
    <source>
        <dbReference type="Proteomes" id="UP000829196"/>
    </source>
</evidence>
<protein>
    <recommendedName>
        <fullName evidence="3">Retrovirus-related Pol polyprotein from transposon TNT 1-94</fullName>
    </recommendedName>
</protein>
<organism evidence="1 2">
    <name type="scientific">Dendrobium nobile</name>
    <name type="common">Orchid</name>
    <dbReference type="NCBI Taxonomy" id="94219"/>
    <lineage>
        <taxon>Eukaryota</taxon>
        <taxon>Viridiplantae</taxon>
        <taxon>Streptophyta</taxon>
        <taxon>Embryophyta</taxon>
        <taxon>Tracheophyta</taxon>
        <taxon>Spermatophyta</taxon>
        <taxon>Magnoliopsida</taxon>
        <taxon>Liliopsida</taxon>
        <taxon>Asparagales</taxon>
        <taxon>Orchidaceae</taxon>
        <taxon>Epidendroideae</taxon>
        <taxon>Malaxideae</taxon>
        <taxon>Dendrobiinae</taxon>
        <taxon>Dendrobium</taxon>
    </lineage>
</organism>
<dbReference type="EMBL" id="JAGYWB010000016">
    <property type="protein sequence ID" value="KAI0496329.1"/>
    <property type="molecule type" value="Genomic_DNA"/>
</dbReference>
<sequence length="101" mass="11505">MDIIWIRRLLADFQFSVDTPTSLYCDNVSAIILAHNPVFHARTKHIEVDYHFIRDCIKSATVTILHINSQDQIADIFTKALPRLRFAGLRSKLQVTPSPSA</sequence>
<dbReference type="CDD" id="cd09272">
    <property type="entry name" value="RNase_HI_RT_Ty1"/>
    <property type="match status" value="1"/>
</dbReference>
<gene>
    <name evidence="1" type="ORF">KFK09_022645</name>
</gene>
<dbReference type="PANTHER" id="PTHR11439:SF461">
    <property type="entry name" value="OS10G0432200 PROTEIN"/>
    <property type="match status" value="1"/>
</dbReference>
<dbReference type="AlphaFoldDB" id="A0A8T3AJ27"/>